<comment type="caution">
    <text evidence="1">The sequence shown here is derived from an EMBL/GenBank/DDBJ whole genome shotgun (WGS) entry which is preliminary data.</text>
</comment>
<name>A0ACB9MAT2_9MYRT</name>
<organism evidence="1 2">
    <name type="scientific">Melastoma candidum</name>
    <dbReference type="NCBI Taxonomy" id="119954"/>
    <lineage>
        <taxon>Eukaryota</taxon>
        <taxon>Viridiplantae</taxon>
        <taxon>Streptophyta</taxon>
        <taxon>Embryophyta</taxon>
        <taxon>Tracheophyta</taxon>
        <taxon>Spermatophyta</taxon>
        <taxon>Magnoliopsida</taxon>
        <taxon>eudicotyledons</taxon>
        <taxon>Gunneridae</taxon>
        <taxon>Pentapetalae</taxon>
        <taxon>rosids</taxon>
        <taxon>malvids</taxon>
        <taxon>Myrtales</taxon>
        <taxon>Melastomataceae</taxon>
        <taxon>Melastomatoideae</taxon>
        <taxon>Melastomateae</taxon>
        <taxon>Melastoma</taxon>
    </lineage>
</organism>
<proteinExistence type="predicted"/>
<keyword evidence="2" id="KW-1185">Reference proteome</keyword>
<protein>
    <submittedName>
        <fullName evidence="1">Uncharacterized protein</fullName>
    </submittedName>
</protein>
<evidence type="ECO:0000313" key="2">
    <source>
        <dbReference type="Proteomes" id="UP001057402"/>
    </source>
</evidence>
<evidence type="ECO:0000313" key="1">
    <source>
        <dbReference type="EMBL" id="KAI4321128.1"/>
    </source>
</evidence>
<dbReference type="Proteomes" id="UP001057402">
    <property type="component" value="Chromosome 10"/>
</dbReference>
<gene>
    <name evidence="1" type="ORF">MLD38_034548</name>
</gene>
<accession>A0ACB9MAT2</accession>
<reference evidence="2" key="1">
    <citation type="journal article" date="2023" name="Front. Plant Sci.">
        <title>Chromosomal-level genome assembly of Melastoma candidum provides insights into trichome evolution.</title>
        <authorList>
            <person name="Zhong Y."/>
            <person name="Wu W."/>
            <person name="Sun C."/>
            <person name="Zou P."/>
            <person name="Liu Y."/>
            <person name="Dai S."/>
            <person name="Zhou R."/>
        </authorList>
    </citation>
    <scope>NUCLEOTIDE SEQUENCE [LARGE SCALE GENOMIC DNA]</scope>
</reference>
<dbReference type="EMBL" id="CM042889">
    <property type="protein sequence ID" value="KAI4321128.1"/>
    <property type="molecule type" value="Genomic_DNA"/>
</dbReference>
<sequence>MKSPSVLLILCLSAVVVSSALEQTVGGWTSVKSLDDPHLKEIAEFAVHEYNKQLKASLSLTRVVEAETQIVSGMNYRIVIDVEEGKGGSKRYEAVVWEKPSDHSMKLTSFKPL</sequence>